<dbReference type="PANTHER" id="PTHR21064">
    <property type="entry name" value="AMINOGLYCOSIDE PHOSPHOTRANSFERASE DOMAIN-CONTAINING PROTEIN-RELATED"/>
    <property type="match status" value="1"/>
</dbReference>
<sequence>MTAAVARALTLWGLDGASYELAAQRENEVWKVSDGTRHYALRFHRPAYRSEAELTSELLWVEMLGQAGMQVPQPVRQPDGAVLGRIEGRHVSLLDWLGGRPLGKMGQLAPDLDAEAVGRMIGAQMARMHDLSDRWTPPAGFQRPDWRRSGLLGADPLWGRFWEHPDLDPAQRQLMIATRERALACFEDFAPGADQGLIHADLVVENVLVDHDRVAFIDFDDGAWGYRDFDLATVLVKFIGQPDYDRLRAGLCAGYDARRRVEPGTLDFMLLLRALTYPGWIMSRLDEPGGRQRSARMLDTALRLARDFMEERQR</sequence>
<keyword evidence="2" id="KW-0808">Transferase</keyword>
<proteinExistence type="inferred from homology"/>
<comment type="caution">
    <text evidence="9">The sequence shown here is derived from an EMBL/GenBank/DDBJ whole genome shotgun (WGS) entry which is preliminary data.</text>
</comment>
<dbReference type="AlphaFoldDB" id="A0A850LJ49"/>
<comment type="similarity">
    <text evidence="7">Belongs to the pseudomonas-type ThrB family.</text>
</comment>
<dbReference type="RefSeq" id="WP_011242132.1">
    <property type="nucleotide sequence ID" value="NZ_JABXIY010000033.1"/>
</dbReference>
<name>A0A850LJ49_9RHOB</name>
<dbReference type="OMA" id="RQEWDEE"/>
<dbReference type="InterPro" id="IPR050249">
    <property type="entry name" value="Pseudomonas-type_ThrB"/>
</dbReference>
<evidence type="ECO:0000256" key="3">
    <source>
        <dbReference type="ARBA" id="ARBA00022697"/>
    </source>
</evidence>
<evidence type="ECO:0000256" key="4">
    <source>
        <dbReference type="ARBA" id="ARBA00022741"/>
    </source>
</evidence>
<keyword evidence="4" id="KW-0547">Nucleotide-binding</keyword>
<protein>
    <submittedName>
        <fullName evidence="9">Homoserine kinase</fullName>
    </submittedName>
</protein>
<dbReference type="GO" id="GO:0005524">
    <property type="term" value="F:ATP binding"/>
    <property type="evidence" value="ECO:0007669"/>
    <property type="project" value="UniProtKB-KW"/>
</dbReference>
<gene>
    <name evidence="9" type="ORF">HW564_12885</name>
</gene>
<dbReference type="Pfam" id="PF01636">
    <property type="entry name" value="APH"/>
    <property type="match status" value="1"/>
</dbReference>
<evidence type="ECO:0000313" key="9">
    <source>
        <dbReference type="EMBL" id="NVK97820.1"/>
    </source>
</evidence>
<dbReference type="GO" id="GO:0004413">
    <property type="term" value="F:homoserine kinase activity"/>
    <property type="evidence" value="ECO:0007669"/>
    <property type="project" value="InterPro"/>
</dbReference>
<evidence type="ECO:0000313" key="10">
    <source>
        <dbReference type="Proteomes" id="UP000565723"/>
    </source>
</evidence>
<feature type="domain" description="Aminoglycoside phosphotransferase" evidence="8">
    <location>
        <begin position="21"/>
        <end position="262"/>
    </location>
</feature>
<keyword evidence="6" id="KW-0067">ATP-binding</keyword>
<dbReference type="CDD" id="cd05153">
    <property type="entry name" value="HomoserineK_II"/>
    <property type="match status" value="1"/>
</dbReference>
<reference evidence="9 10" key="1">
    <citation type="journal article" date="2020" name="Proc. Natl. Acad. Sci. U.S.A.">
        <title>Ecological drivers of bacterial community assembly in synthetic phycospheres.</title>
        <authorList>
            <person name="Fu H."/>
            <person name="Uchimiya M."/>
            <person name="Gore J."/>
            <person name="Moran M.A."/>
        </authorList>
    </citation>
    <scope>NUCLEOTIDE SEQUENCE [LARGE SCALE GENOMIC DNA]</scope>
    <source>
        <strain evidence="9">HF-Din03</strain>
    </source>
</reference>
<dbReference type="SUPFAM" id="SSF56112">
    <property type="entry name" value="Protein kinase-like (PK-like)"/>
    <property type="match status" value="1"/>
</dbReference>
<dbReference type="Gene3D" id="3.30.200.20">
    <property type="entry name" value="Phosphorylase Kinase, domain 1"/>
    <property type="match status" value="1"/>
</dbReference>
<keyword evidence="1" id="KW-0028">Amino-acid biosynthesis</keyword>
<evidence type="ECO:0000256" key="1">
    <source>
        <dbReference type="ARBA" id="ARBA00022605"/>
    </source>
</evidence>
<evidence type="ECO:0000259" key="8">
    <source>
        <dbReference type="Pfam" id="PF01636"/>
    </source>
</evidence>
<evidence type="ECO:0000256" key="6">
    <source>
        <dbReference type="ARBA" id="ARBA00022840"/>
    </source>
</evidence>
<dbReference type="Proteomes" id="UP000565723">
    <property type="component" value="Unassembled WGS sequence"/>
</dbReference>
<dbReference type="PANTHER" id="PTHR21064:SF6">
    <property type="entry name" value="AMINOGLYCOSIDE PHOSPHOTRANSFERASE DOMAIN-CONTAINING PROTEIN"/>
    <property type="match status" value="1"/>
</dbReference>
<dbReference type="InterPro" id="IPR002575">
    <property type="entry name" value="Aminoglycoside_PTrfase"/>
</dbReference>
<accession>A0A850LJ49</accession>
<evidence type="ECO:0000256" key="2">
    <source>
        <dbReference type="ARBA" id="ARBA00022679"/>
    </source>
</evidence>
<keyword evidence="5 9" id="KW-0418">Kinase</keyword>
<dbReference type="InterPro" id="IPR011009">
    <property type="entry name" value="Kinase-like_dom_sf"/>
</dbReference>
<dbReference type="GO" id="GO:0009088">
    <property type="term" value="P:threonine biosynthetic process"/>
    <property type="evidence" value="ECO:0007669"/>
    <property type="project" value="UniProtKB-KW"/>
</dbReference>
<keyword evidence="3" id="KW-0791">Threonine biosynthesis</keyword>
<dbReference type="EMBL" id="JABXIY010000033">
    <property type="protein sequence ID" value="NVK97820.1"/>
    <property type="molecule type" value="Genomic_DNA"/>
</dbReference>
<evidence type="ECO:0000256" key="5">
    <source>
        <dbReference type="ARBA" id="ARBA00022777"/>
    </source>
</evidence>
<dbReference type="Gene3D" id="3.90.1200.10">
    <property type="match status" value="1"/>
</dbReference>
<dbReference type="InterPro" id="IPR005280">
    <property type="entry name" value="Homoserine_kinase_II"/>
</dbReference>
<evidence type="ECO:0000256" key="7">
    <source>
        <dbReference type="ARBA" id="ARBA00038240"/>
    </source>
</evidence>
<organism evidence="9 10">
    <name type="scientific">Ruegeria pomeroyi</name>
    <dbReference type="NCBI Taxonomy" id="89184"/>
    <lineage>
        <taxon>Bacteria</taxon>
        <taxon>Pseudomonadati</taxon>
        <taxon>Pseudomonadota</taxon>
        <taxon>Alphaproteobacteria</taxon>
        <taxon>Rhodobacterales</taxon>
        <taxon>Roseobacteraceae</taxon>
        <taxon>Ruegeria</taxon>
    </lineage>
</organism>